<dbReference type="Gene3D" id="3.40.50.300">
    <property type="entry name" value="P-loop containing nucleotide triphosphate hydrolases"/>
    <property type="match status" value="1"/>
</dbReference>
<dbReference type="Pfam" id="PF00486">
    <property type="entry name" value="Trans_reg_C"/>
    <property type="match status" value="1"/>
</dbReference>
<dbReference type="InterPro" id="IPR016032">
    <property type="entry name" value="Sig_transdc_resp-reg_C-effctor"/>
</dbReference>
<dbReference type="PANTHER" id="PTHR47691:SF3">
    <property type="entry name" value="HTH-TYPE TRANSCRIPTIONAL REGULATOR RV0890C-RELATED"/>
    <property type="match status" value="1"/>
</dbReference>
<dbReference type="PRINTS" id="PR00364">
    <property type="entry name" value="DISEASERSIST"/>
</dbReference>
<dbReference type="InterPro" id="IPR005158">
    <property type="entry name" value="BTAD"/>
</dbReference>
<evidence type="ECO:0000313" key="5">
    <source>
        <dbReference type="EMBL" id="MBB5839347.1"/>
    </source>
</evidence>
<keyword evidence="6" id="KW-1185">Reference proteome</keyword>
<comment type="similarity">
    <text evidence="1">Belongs to the AfsR/DnrI/RedD regulatory family.</text>
</comment>
<dbReference type="AlphaFoldDB" id="A0A7W9JBZ1"/>
<dbReference type="SMART" id="SM00862">
    <property type="entry name" value="Trans_reg_C"/>
    <property type="match status" value="1"/>
</dbReference>
<dbReference type="GO" id="GO:0006355">
    <property type="term" value="P:regulation of DNA-templated transcription"/>
    <property type="evidence" value="ECO:0007669"/>
    <property type="project" value="InterPro"/>
</dbReference>
<dbReference type="GO" id="GO:0043531">
    <property type="term" value="F:ADP binding"/>
    <property type="evidence" value="ECO:0007669"/>
    <property type="project" value="InterPro"/>
</dbReference>
<dbReference type="InterPro" id="IPR027417">
    <property type="entry name" value="P-loop_NTPase"/>
</dbReference>
<keyword evidence="2 3" id="KW-0238">DNA-binding</keyword>
<dbReference type="SUPFAM" id="SSF48452">
    <property type="entry name" value="TPR-like"/>
    <property type="match status" value="2"/>
</dbReference>
<dbReference type="Gene3D" id="1.10.10.10">
    <property type="entry name" value="Winged helix-like DNA-binding domain superfamily/Winged helix DNA-binding domain"/>
    <property type="match status" value="1"/>
</dbReference>
<name>A0A7W9JBZ1_9ACTN</name>
<dbReference type="Gene3D" id="1.25.40.10">
    <property type="entry name" value="Tetratricopeptide repeat domain"/>
    <property type="match status" value="3"/>
</dbReference>
<gene>
    <name evidence="5" type="ORF">HDA39_006081</name>
</gene>
<evidence type="ECO:0000259" key="4">
    <source>
        <dbReference type="PROSITE" id="PS51755"/>
    </source>
</evidence>
<dbReference type="SUPFAM" id="SSF46894">
    <property type="entry name" value="C-terminal effector domain of the bipartite response regulators"/>
    <property type="match status" value="1"/>
</dbReference>
<evidence type="ECO:0000256" key="2">
    <source>
        <dbReference type="ARBA" id="ARBA00023125"/>
    </source>
</evidence>
<accession>A0A7W9JBZ1</accession>
<dbReference type="Pfam" id="PF00931">
    <property type="entry name" value="NB-ARC"/>
    <property type="match status" value="1"/>
</dbReference>
<dbReference type="PROSITE" id="PS51755">
    <property type="entry name" value="OMPR_PHOB"/>
    <property type="match status" value="1"/>
</dbReference>
<organism evidence="5 6">
    <name type="scientific">Kribbella italica</name>
    <dbReference type="NCBI Taxonomy" id="1540520"/>
    <lineage>
        <taxon>Bacteria</taxon>
        <taxon>Bacillati</taxon>
        <taxon>Actinomycetota</taxon>
        <taxon>Actinomycetes</taxon>
        <taxon>Propionibacteriales</taxon>
        <taxon>Kribbellaceae</taxon>
        <taxon>Kribbella</taxon>
    </lineage>
</organism>
<evidence type="ECO:0000313" key="6">
    <source>
        <dbReference type="Proteomes" id="UP000549971"/>
    </source>
</evidence>
<dbReference type="PANTHER" id="PTHR47691">
    <property type="entry name" value="REGULATOR-RELATED"/>
    <property type="match status" value="1"/>
</dbReference>
<reference evidence="5 6" key="1">
    <citation type="submission" date="2020-08" db="EMBL/GenBank/DDBJ databases">
        <title>Sequencing the genomes of 1000 actinobacteria strains.</title>
        <authorList>
            <person name="Klenk H.-P."/>
        </authorList>
    </citation>
    <scope>NUCLEOTIDE SEQUENCE [LARGE SCALE GENOMIC DNA]</scope>
    <source>
        <strain evidence="5 6">DSM 28967</strain>
    </source>
</reference>
<dbReference type="SUPFAM" id="SSF52540">
    <property type="entry name" value="P-loop containing nucleoside triphosphate hydrolases"/>
    <property type="match status" value="1"/>
</dbReference>
<evidence type="ECO:0000256" key="3">
    <source>
        <dbReference type="PROSITE-ProRule" id="PRU01091"/>
    </source>
</evidence>
<dbReference type="InterPro" id="IPR036388">
    <property type="entry name" value="WH-like_DNA-bd_sf"/>
</dbReference>
<dbReference type="InterPro" id="IPR001867">
    <property type="entry name" value="OmpR/PhoB-type_DNA-bd"/>
</dbReference>
<dbReference type="Pfam" id="PF03704">
    <property type="entry name" value="BTAD"/>
    <property type="match status" value="1"/>
</dbReference>
<dbReference type="RefSeq" id="WP_184800945.1">
    <property type="nucleotide sequence ID" value="NZ_JACHMY010000001.1"/>
</dbReference>
<feature type="domain" description="OmpR/PhoB-type" evidence="4">
    <location>
        <begin position="1"/>
        <end position="96"/>
    </location>
</feature>
<feature type="DNA-binding region" description="OmpR/PhoB-type" evidence="3">
    <location>
        <begin position="1"/>
        <end position="96"/>
    </location>
</feature>
<sequence length="1017" mass="110900">MFFDVLGPLVVRTDAGEPVTVPDTKVRVLLLDLLVHRGHPVSADRLLDDVWGDRPPRNALGTLQARVSQLRTALERAEPGGRSLVTHGPVGYTLQVPTEVVDSNKFEDLLRSAAEQSEAGRRIELLRQALALWRGTPYAEVVDREFARAARDRLEEQRLTALEDLLDGSTEGDPLGKLAELVRLHPLRERLRAIQLRALYRAGRQDEALKAYDELRRALAEELGADPGPELSAVHQAILRHDPALLGDRPDHVSAGLLPAPLNDLIGREAALTDAQVQLTTARLVTLIGPGGVGKTRLALETARQESSAQVRWVELAAVSGDEVVDAVAAGVGLRDDLLRVPEPQELGQRLVESLTTRETLLVLDNCEHVLEPVADLVGRLLAGVPGLRVLATSREPLGLGGEHLLEVTPLTPAAAAQLFQLRAEAAAAEVDDPEAVAAICRRLDGIPLALELAATRVRALGVRALAQRLDDRFRLLAGGRGVPERQRTLRATIDWSWDLLSEDERTMLRRLAVHAESFSLEAAAEVSELPDDLLARLVDRSLVVPAAGRYRLLESVGAYSLERLIESGEEPRLRRRHTAYYVSLAEQAEPHLRGPGQRRWLETLDHEAANVRAALHHASAEQALRLVNAMAWYWYLRGRLGEGRRALAAALAVPGPASAARAAATVWSVGLAATAADSGNLTEASDRALALYEVIDDPHGLARAEWFLVSTQWAYGDPDVLMARINRSIDTFTRLDDRWGVAAALSTRAQLSLVHVDLDGLHQDGVRSLELFDQLDDTWGRLQANYSLIVAAEISGDYPTARRRLLEALRAAEDLGSWTEVSFRTSGLGRIALLSGDYAQADELHERARRLALEQSNKSAEEYAEVGLGLSARWQGRLDDAEYHLTRPLDWLRQVDGVAGIAFILAQLGFVAEQRGDYLRAEQLQLQARVAAESTGDERAVALTLEGLAGAKAAAALATGGQESVELSRQAAVLLAEAEERRRAVGVPLPPGEQFDVRRIGAAISRARRRPSSGSR</sequence>
<dbReference type="SMART" id="SM01043">
    <property type="entry name" value="BTAD"/>
    <property type="match status" value="1"/>
</dbReference>
<dbReference type="InterPro" id="IPR002182">
    <property type="entry name" value="NB-ARC"/>
</dbReference>
<dbReference type="GO" id="GO:0000160">
    <property type="term" value="P:phosphorelay signal transduction system"/>
    <property type="evidence" value="ECO:0007669"/>
    <property type="project" value="InterPro"/>
</dbReference>
<dbReference type="Proteomes" id="UP000549971">
    <property type="component" value="Unassembled WGS sequence"/>
</dbReference>
<dbReference type="InterPro" id="IPR011990">
    <property type="entry name" value="TPR-like_helical_dom_sf"/>
</dbReference>
<evidence type="ECO:0000256" key="1">
    <source>
        <dbReference type="ARBA" id="ARBA00005820"/>
    </source>
</evidence>
<protein>
    <submittedName>
        <fullName evidence="5">Putative ATPase/DNA-binding SARP family transcriptional activator</fullName>
    </submittedName>
</protein>
<dbReference type="GO" id="GO:0003677">
    <property type="term" value="F:DNA binding"/>
    <property type="evidence" value="ECO:0007669"/>
    <property type="project" value="UniProtKB-UniRule"/>
</dbReference>
<dbReference type="EMBL" id="JACHMY010000001">
    <property type="protein sequence ID" value="MBB5839347.1"/>
    <property type="molecule type" value="Genomic_DNA"/>
</dbReference>
<comment type="caution">
    <text evidence="5">The sequence shown here is derived from an EMBL/GenBank/DDBJ whole genome shotgun (WGS) entry which is preliminary data.</text>
</comment>
<dbReference type="CDD" id="cd15831">
    <property type="entry name" value="BTAD"/>
    <property type="match status" value="1"/>
</dbReference>
<proteinExistence type="inferred from homology"/>